<proteinExistence type="predicted"/>
<reference evidence="2" key="1">
    <citation type="journal article" date="2021" name="Proc. Natl. Acad. Sci. U.S.A.">
        <title>A Catalog of Tens of Thousands of Viruses from Human Metagenomes Reveals Hidden Associations with Chronic Diseases.</title>
        <authorList>
            <person name="Tisza M.J."/>
            <person name="Buck C.B."/>
        </authorList>
    </citation>
    <scope>NUCLEOTIDE SEQUENCE</scope>
    <source>
        <strain evidence="2">Ct3gT1</strain>
    </source>
</reference>
<sequence length="251" mass="29574">MNEGWFKFHRCLFKKAIWQSSTPEQKVILITLLGMANHEGKEWEWQGKQFKAKAGQFVTSLDSIVKKCGKGISKQNVRSAIDKFKKYEFLTQEVTKTGRLITIVNWELYQSKDLETNILTNKEVTKWSQSTNKEVTPNKNDKNYKNDKKYIYIKEFTEDKELRQTIIDFMKMRDKTKFPMTDRALKIMLNKLKDLSSDTKTQIKILERSIEHSWKTVYPLPKEGEADGVDRNRKSGQDNETKGDEYNFNFD</sequence>
<organism evidence="2">
    <name type="scientific">Siphoviridae sp. ct3gT1</name>
    <dbReference type="NCBI Taxonomy" id="2825323"/>
    <lineage>
        <taxon>Viruses</taxon>
        <taxon>Duplodnaviria</taxon>
        <taxon>Heunggongvirae</taxon>
        <taxon>Uroviricota</taxon>
        <taxon>Caudoviricetes</taxon>
    </lineage>
</organism>
<protein>
    <submittedName>
        <fullName evidence="2">Replisome organizer</fullName>
    </submittedName>
</protein>
<evidence type="ECO:0000313" key="2">
    <source>
        <dbReference type="EMBL" id="DAF94563.1"/>
    </source>
</evidence>
<evidence type="ECO:0000256" key="1">
    <source>
        <dbReference type="SAM" id="MobiDB-lite"/>
    </source>
</evidence>
<feature type="compositionally biased region" description="Basic and acidic residues" evidence="1">
    <location>
        <begin position="222"/>
        <end position="245"/>
    </location>
</feature>
<feature type="region of interest" description="Disordered" evidence="1">
    <location>
        <begin position="221"/>
        <end position="251"/>
    </location>
</feature>
<name>A0A8S5UJE7_9CAUD</name>
<accession>A0A8S5UJE7</accession>
<dbReference type="EMBL" id="BK016094">
    <property type="protein sequence ID" value="DAF94563.1"/>
    <property type="molecule type" value="Genomic_DNA"/>
</dbReference>